<evidence type="ECO:0000256" key="10">
    <source>
        <dbReference type="RuleBase" id="RU351113"/>
    </source>
</evidence>
<dbReference type="AlphaFoldDB" id="A0A7H1DHC1"/>
<evidence type="ECO:0000256" key="1">
    <source>
        <dbReference type="ARBA" id="ARBA00004651"/>
    </source>
</evidence>
<dbReference type="PANTHER" id="PTHR21137">
    <property type="entry name" value="ODORANT RECEPTOR"/>
    <property type="match status" value="1"/>
</dbReference>
<evidence type="ECO:0000256" key="8">
    <source>
        <dbReference type="ARBA" id="ARBA00023170"/>
    </source>
</evidence>
<keyword evidence="3 10" id="KW-0716">Sensory transduction</keyword>
<keyword evidence="8 10" id="KW-0675">Receptor</keyword>
<dbReference type="PANTHER" id="PTHR21137:SF35">
    <property type="entry name" value="ODORANT RECEPTOR 19A-RELATED"/>
    <property type="match status" value="1"/>
</dbReference>
<keyword evidence="9 10" id="KW-0807">Transducer</keyword>
<keyword evidence="5 10" id="KW-0552">Olfaction</keyword>
<comment type="similarity">
    <text evidence="10">Belongs to the insect chemoreceptor superfamily. Heteromeric odorant receptor channel (TC 1.A.69) family.</text>
</comment>
<keyword evidence="4 10" id="KW-0812">Transmembrane</keyword>
<evidence type="ECO:0000313" key="11">
    <source>
        <dbReference type="EMBL" id="QNS36247.1"/>
    </source>
</evidence>
<evidence type="ECO:0000256" key="2">
    <source>
        <dbReference type="ARBA" id="ARBA00022475"/>
    </source>
</evidence>
<dbReference type="GO" id="GO:0004984">
    <property type="term" value="F:olfactory receptor activity"/>
    <property type="evidence" value="ECO:0007669"/>
    <property type="project" value="InterPro"/>
</dbReference>
<evidence type="ECO:0000256" key="5">
    <source>
        <dbReference type="ARBA" id="ARBA00022725"/>
    </source>
</evidence>
<keyword evidence="6 10" id="KW-1133">Transmembrane helix</keyword>
<feature type="transmembrane region" description="Helical" evidence="10">
    <location>
        <begin position="58"/>
        <end position="78"/>
    </location>
</feature>
<evidence type="ECO:0000256" key="4">
    <source>
        <dbReference type="ARBA" id="ARBA00022692"/>
    </source>
</evidence>
<dbReference type="Pfam" id="PF02949">
    <property type="entry name" value="7tm_6"/>
    <property type="match status" value="1"/>
</dbReference>
<dbReference type="EMBL" id="MN171167">
    <property type="protein sequence ID" value="QNS36247.1"/>
    <property type="molecule type" value="mRNA"/>
</dbReference>
<accession>A0A7H1DHC1</accession>
<dbReference type="GO" id="GO:0005549">
    <property type="term" value="F:odorant binding"/>
    <property type="evidence" value="ECO:0007669"/>
    <property type="project" value="InterPro"/>
</dbReference>
<keyword evidence="7 10" id="KW-0472">Membrane</keyword>
<evidence type="ECO:0000256" key="7">
    <source>
        <dbReference type="ARBA" id="ARBA00023136"/>
    </source>
</evidence>
<dbReference type="GO" id="GO:0005886">
    <property type="term" value="C:plasma membrane"/>
    <property type="evidence" value="ECO:0007669"/>
    <property type="project" value="UniProtKB-SubCell"/>
</dbReference>
<dbReference type="GO" id="GO:0007165">
    <property type="term" value="P:signal transduction"/>
    <property type="evidence" value="ECO:0007669"/>
    <property type="project" value="UniProtKB-KW"/>
</dbReference>
<feature type="transmembrane region" description="Helical" evidence="10">
    <location>
        <begin position="84"/>
        <end position="103"/>
    </location>
</feature>
<evidence type="ECO:0000256" key="6">
    <source>
        <dbReference type="ARBA" id="ARBA00022989"/>
    </source>
</evidence>
<evidence type="ECO:0000256" key="3">
    <source>
        <dbReference type="ARBA" id="ARBA00022606"/>
    </source>
</evidence>
<name>A0A7H1DHC1_MYTSE</name>
<organism evidence="11">
    <name type="scientific">Mythimna separata</name>
    <name type="common">Oriental armyworm</name>
    <name type="synonym">Pseudaletia separata</name>
    <dbReference type="NCBI Taxonomy" id="271217"/>
    <lineage>
        <taxon>Eukaryota</taxon>
        <taxon>Metazoa</taxon>
        <taxon>Ecdysozoa</taxon>
        <taxon>Arthropoda</taxon>
        <taxon>Hexapoda</taxon>
        <taxon>Insecta</taxon>
        <taxon>Pterygota</taxon>
        <taxon>Neoptera</taxon>
        <taxon>Endopterygota</taxon>
        <taxon>Lepidoptera</taxon>
        <taxon>Glossata</taxon>
        <taxon>Ditrysia</taxon>
        <taxon>Noctuoidea</taxon>
        <taxon>Noctuidae</taxon>
        <taxon>Noctuinae</taxon>
        <taxon>Hadenini</taxon>
        <taxon>Mythimna</taxon>
    </lineage>
</organism>
<dbReference type="InterPro" id="IPR004117">
    <property type="entry name" value="7tm6_olfct_rcpt"/>
</dbReference>
<comment type="subcellular location">
    <subcellularLocation>
        <location evidence="1 10">Cell membrane</location>
        <topology evidence="1 10">Multi-pass membrane protein</topology>
    </subcellularLocation>
</comment>
<evidence type="ECO:0000256" key="9">
    <source>
        <dbReference type="ARBA" id="ARBA00023224"/>
    </source>
</evidence>
<protein>
    <recommendedName>
        <fullName evidence="10">Odorant receptor</fullName>
    </recommendedName>
</protein>
<comment type="caution">
    <text evidence="10">Lacks conserved residue(s) required for the propagation of feature annotation.</text>
</comment>
<sequence>MAAMIKKIKSFYNKENTNYSTGYVDPFEFHQTFYQMLVNFKVADLKNKNPPSYFNQNMILFIVALMATIICFCSFHHGLETSDLSLITEAGTYTIVLSYKLIILSCTRRNLPQYHNLLKAIKKDFEYICSEGEKYRAQYFEEQLLTWKICIVMCTFNAGIGIAMNIFAYLSLFYFMATHDADTEESRPLLFPFWIPNVDLTESPIYEVTFMFGNVTAILYCYNYTFMMQTEIVWIRQIIAKADVITWKLQDLLVDVYPTTNKEESEYFAKLIENRMRDIINHHQSMYSLLEDYAIVYKKLLMFEQTISSPLVCLSAYCIADRLDNGEFQGILLLLCLTTIVVYLIPSLLCTYLAIKVNSVCDACWGTPFWNAGSVIRPYMVLIMQRSLRPLPLQAPGFKNISIETFSEKMTSAYSLFNMLRA</sequence>
<keyword evidence="2" id="KW-1003">Cell membrane</keyword>
<feature type="transmembrane region" description="Helical" evidence="10">
    <location>
        <begin position="144"/>
        <end position="177"/>
    </location>
</feature>
<reference evidence="11" key="1">
    <citation type="submission" date="2019-07" db="EMBL/GenBank/DDBJ databases">
        <authorList>
            <person name="Tang R."/>
            <person name="Jiang N.-J."/>
            <person name="Ning C."/>
            <person name="Li G.-C."/>
            <person name="Huang L.-Q."/>
            <person name="Wang C.-Z."/>
        </authorList>
    </citation>
    <scope>NUCLEOTIDE SEQUENCE</scope>
</reference>
<feature type="transmembrane region" description="Helical" evidence="10">
    <location>
        <begin position="204"/>
        <end position="222"/>
    </location>
</feature>
<proteinExistence type="evidence at transcript level"/>
<feature type="transmembrane region" description="Helical" evidence="10">
    <location>
        <begin position="331"/>
        <end position="355"/>
    </location>
</feature>